<dbReference type="EMBL" id="BK016196">
    <property type="protein sequence ID" value="DAG01657.1"/>
    <property type="molecule type" value="Genomic_DNA"/>
</dbReference>
<proteinExistence type="predicted"/>
<reference evidence="1" key="1">
    <citation type="journal article" date="2021" name="Proc. Natl. Acad. Sci. U.S.A.">
        <title>A Catalog of Tens of Thousands of Viruses from Human Metagenomes Reveals Hidden Associations with Chronic Diseases.</title>
        <authorList>
            <person name="Tisza M.J."/>
            <person name="Buck C.B."/>
        </authorList>
    </citation>
    <scope>NUCLEOTIDE SEQUENCE</scope>
    <source>
        <strain evidence="1">Ct87j35</strain>
    </source>
</reference>
<name>A0A8S5V4H4_9CAUD</name>
<organism evidence="1">
    <name type="scientific">Siphoviridae sp. ct87j35</name>
    <dbReference type="NCBI Taxonomy" id="2825356"/>
    <lineage>
        <taxon>Viruses</taxon>
        <taxon>Duplodnaviria</taxon>
        <taxon>Heunggongvirae</taxon>
        <taxon>Uroviricota</taxon>
        <taxon>Caudoviricetes</taxon>
    </lineage>
</organism>
<sequence>MHLLLIFICIHPLTYDKPSTYICIHIFRPLHLYKPPMIKRKGHTHLCMSNIH</sequence>
<evidence type="ECO:0000313" key="1">
    <source>
        <dbReference type="EMBL" id="DAG01657.1"/>
    </source>
</evidence>
<protein>
    <submittedName>
        <fullName evidence="1">Uncharacterized protein</fullName>
    </submittedName>
</protein>
<accession>A0A8S5V4H4</accession>